<comment type="similarity">
    <text evidence="2 8">Belongs to the cytochrome P450 family.</text>
</comment>
<dbReference type="RefSeq" id="WP_357783715.1">
    <property type="nucleotide sequence ID" value="NZ_JBFAKC010000005.1"/>
</dbReference>
<evidence type="ECO:0000256" key="3">
    <source>
        <dbReference type="ARBA" id="ARBA00022617"/>
    </source>
</evidence>
<dbReference type="CDD" id="cd11078">
    <property type="entry name" value="CYP130-like"/>
    <property type="match status" value="1"/>
</dbReference>
<evidence type="ECO:0000256" key="1">
    <source>
        <dbReference type="ARBA" id="ARBA00001971"/>
    </source>
</evidence>
<proteinExistence type="inferred from homology"/>
<dbReference type="InterPro" id="IPR002397">
    <property type="entry name" value="Cyt_P450_B"/>
</dbReference>
<evidence type="ECO:0000256" key="5">
    <source>
        <dbReference type="ARBA" id="ARBA00023002"/>
    </source>
</evidence>
<dbReference type="EMBL" id="JBFAKC010000005">
    <property type="protein sequence ID" value="MEV0708726.1"/>
    <property type="molecule type" value="Genomic_DNA"/>
</dbReference>
<organism evidence="9 10">
    <name type="scientific">Nocardia aurea</name>
    <dbReference type="NCBI Taxonomy" id="2144174"/>
    <lineage>
        <taxon>Bacteria</taxon>
        <taxon>Bacillati</taxon>
        <taxon>Actinomycetota</taxon>
        <taxon>Actinomycetes</taxon>
        <taxon>Mycobacteriales</taxon>
        <taxon>Nocardiaceae</taxon>
        <taxon>Nocardia</taxon>
    </lineage>
</organism>
<dbReference type="PANTHER" id="PTHR46696">
    <property type="entry name" value="P450, PUTATIVE (EUROFUNG)-RELATED"/>
    <property type="match status" value="1"/>
</dbReference>
<dbReference type="InterPro" id="IPR001128">
    <property type="entry name" value="Cyt_P450"/>
</dbReference>
<dbReference type="Proteomes" id="UP001551695">
    <property type="component" value="Unassembled WGS sequence"/>
</dbReference>
<evidence type="ECO:0000256" key="8">
    <source>
        <dbReference type="RuleBase" id="RU000461"/>
    </source>
</evidence>
<sequence>MAEARAVDLYYDPYDFEIDANPYPVWKRLRDDAPLYHNEKHGFYAVSRYDDVAAALVDWETFRSGRGTVADVIFSGAQIPPGIILWEDPPIHDAHRKLLAKVFSPRRMLGIESQVRDFCARALDPLIGSTEFDVIADFGALMPMRTIGYLLGIPEADQAAIRDNTDEVLTLENADAARQFDAGTFERSIEVFTEYIDWRAEHPSDDLMTELLNAEVEEPDGTHRRLTRTEVLTYTSTVAGAGNETTTRLIGFMAQLLAEHPDQRARIVADPRLIPRAVEETLRFEAPSPVQARYVARDARFHDQLVPEGSVVLILNGSANRDERRFVDPDRFDIHRDTSHLSFGYGLHFCLGAALARLEGRIALEELLRRWPEWDIDYGGAARAHTASVRGWSRLPMIVRPA</sequence>
<keyword evidence="3 8" id="KW-0349">Heme</keyword>
<dbReference type="SUPFAM" id="SSF48264">
    <property type="entry name" value="Cytochrome P450"/>
    <property type="match status" value="1"/>
</dbReference>
<dbReference type="Pfam" id="PF00067">
    <property type="entry name" value="p450"/>
    <property type="match status" value="1"/>
</dbReference>
<evidence type="ECO:0000256" key="6">
    <source>
        <dbReference type="ARBA" id="ARBA00023004"/>
    </source>
</evidence>
<dbReference type="InterPro" id="IPR017972">
    <property type="entry name" value="Cyt_P450_CS"/>
</dbReference>
<evidence type="ECO:0000256" key="7">
    <source>
        <dbReference type="ARBA" id="ARBA00023033"/>
    </source>
</evidence>
<keyword evidence="6 8" id="KW-0408">Iron</keyword>
<keyword evidence="10" id="KW-1185">Reference proteome</keyword>
<evidence type="ECO:0000256" key="4">
    <source>
        <dbReference type="ARBA" id="ARBA00022723"/>
    </source>
</evidence>
<gene>
    <name evidence="9" type="ORF">AB0I48_14270</name>
</gene>
<comment type="cofactor">
    <cofactor evidence="1">
        <name>heme</name>
        <dbReference type="ChEBI" id="CHEBI:30413"/>
    </cofactor>
</comment>
<protein>
    <submittedName>
        <fullName evidence="9">Cytochrome P450</fullName>
    </submittedName>
</protein>
<name>A0ABV3FTG9_9NOCA</name>
<reference evidence="9 10" key="1">
    <citation type="submission" date="2024-06" db="EMBL/GenBank/DDBJ databases">
        <title>The Natural Products Discovery Center: Release of the First 8490 Sequenced Strains for Exploring Actinobacteria Biosynthetic Diversity.</title>
        <authorList>
            <person name="Kalkreuter E."/>
            <person name="Kautsar S.A."/>
            <person name="Yang D."/>
            <person name="Bader C.D."/>
            <person name="Teijaro C.N."/>
            <person name="Fluegel L."/>
            <person name="Davis C.M."/>
            <person name="Simpson J.R."/>
            <person name="Lauterbach L."/>
            <person name="Steele A.D."/>
            <person name="Gui C."/>
            <person name="Meng S."/>
            <person name="Li G."/>
            <person name="Viehrig K."/>
            <person name="Ye F."/>
            <person name="Su P."/>
            <person name="Kiefer A.F."/>
            <person name="Nichols A."/>
            <person name="Cepeda A.J."/>
            <person name="Yan W."/>
            <person name="Fan B."/>
            <person name="Jiang Y."/>
            <person name="Adhikari A."/>
            <person name="Zheng C.-J."/>
            <person name="Schuster L."/>
            <person name="Cowan T.M."/>
            <person name="Smanski M.J."/>
            <person name="Chevrette M.G."/>
            <person name="De Carvalho L.P.S."/>
            <person name="Shen B."/>
        </authorList>
    </citation>
    <scope>NUCLEOTIDE SEQUENCE [LARGE SCALE GENOMIC DNA]</scope>
    <source>
        <strain evidence="9 10">NPDC050403</strain>
    </source>
</reference>
<dbReference type="PRINTS" id="PR00359">
    <property type="entry name" value="BP450"/>
</dbReference>
<evidence type="ECO:0000256" key="2">
    <source>
        <dbReference type="ARBA" id="ARBA00010617"/>
    </source>
</evidence>
<keyword evidence="7 8" id="KW-0503">Monooxygenase</keyword>
<dbReference type="PANTHER" id="PTHR46696:SF4">
    <property type="entry name" value="BIOTIN BIOSYNTHESIS CYTOCHROME P450"/>
    <property type="match status" value="1"/>
</dbReference>
<evidence type="ECO:0000313" key="10">
    <source>
        <dbReference type="Proteomes" id="UP001551695"/>
    </source>
</evidence>
<dbReference type="InterPro" id="IPR036396">
    <property type="entry name" value="Cyt_P450_sf"/>
</dbReference>
<comment type="caution">
    <text evidence="9">The sequence shown here is derived from an EMBL/GenBank/DDBJ whole genome shotgun (WGS) entry which is preliminary data.</text>
</comment>
<dbReference type="PROSITE" id="PS00086">
    <property type="entry name" value="CYTOCHROME_P450"/>
    <property type="match status" value="1"/>
</dbReference>
<dbReference type="Gene3D" id="1.10.630.10">
    <property type="entry name" value="Cytochrome P450"/>
    <property type="match status" value="1"/>
</dbReference>
<keyword evidence="4 8" id="KW-0479">Metal-binding</keyword>
<keyword evidence="5 8" id="KW-0560">Oxidoreductase</keyword>
<dbReference type="PRINTS" id="PR00385">
    <property type="entry name" value="P450"/>
</dbReference>
<evidence type="ECO:0000313" key="9">
    <source>
        <dbReference type="EMBL" id="MEV0708726.1"/>
    </source>
</evidence>
<accession>A0ABV3FTG9</accession>